<sequence length="52" mass="5892">MEDWVWLQLVLVKETEPALNYPVSSNNSSISSAQDSYGLEEFAQSAFDERPI</sequence>
<reference evidence="1" key="1">
    <citation type="submission" date="2022-10" db="EMBL/GenBank/DDBJ databases">
        <title>Puccinia triticina Genome sequencing and assembly.</title>
        <authorList>
            <person name="Li C."/>
        </authorList>
    </citation>
    <scope>NUCLEOTIDE SEQUENCE</scope>
    <source>
        <strain evidence="1">Pt15</strain>
    </source>
</reference>
<dbReference type="GeneID" id="77802438"/>
<evidence type="ECO:0000313" key="1">
    <source>
        <dbReference type="EMBL" id="WAQ89924.1"/>
    </source>
</evidence>
<organism evidence="1 2">
    <name type="scientific">Puccinia triticina</name>
    <dbReference type="NCBI Taxonomy" id="208348"/>
    <lineage>
        <taxon>Eukaryota</taxon>
        <taxon>Fungi</taxon>
        <taxon>Dikarya</taxon>
        <taxon>Basidiomycota</taxon>
        <taxon>Pucciniomycotina</taxon>
        <taxon>Pucciniomycetes</taxon>
        <taxon>Pucciniales</taxon>
        <taxon>Pucciniaceae</taxon>
        <taxon>Puccinia</taxon>
    </lineage>
</organism>
<gene>
    <name evidence="1" type="ORF">PtA15_11A616</name>
</gene>
<dbReference type="EMBL" id="CP110431">
    <property type="protein sequence ID" value="WAQ89924.1"/>
    <property type="molecule type" value="Genomic_DNA"/>
</dbReference>
<name>A0ABY7CX94_9BASI</name>
<evidence type="ECO:0000313" key="2">
    <source>
        <dbReference type="Proteomes" id="UP001164743"/>
    </source>
</evidence>
<dbReference type="RefSeq" id="XP_053025479.1">
    <property type="nucleotide sequence ID" value="XM_053161543.1"/>
</dbReference>
<dbReference type="Proteomes" id="UP001164743">
    <property type="component" value="Chromosome 11A"/>
</dbReference>
<accession>A0ABY7CX94</accession>
<protein>
    <submittedName>
        <fullName evidence="1">Uncharacterized protein</fullName>
    </submittedName>
</protein>
<keyword evidence="2" id="KW-1185">Reference proteome</keyword>
<proteinExistence type="predicted"/>